<reference evidence="1" key="3">
    <citation type="submission" date="2025-09" db="UniProtKB">
        <authorList>
            <consortium name="Ensembl"/>
        </authorList>
    </citation>
    <scope>IDENTIFICATION</scope>
</reference>
<evidence type="ECO:0000313" key="1">
    <source>
        <dbReference type="Ensembl" id="ENSMGAP00000021747.1"/>
    </source>
</evidence>
<accession>A0A803XQF1</accession>
<dbReference type="AlphaFoldDB" id="A0A803XQF1"/>
<protein>
    <submittedName>
        <fullName evidence="1">Uncharacterized protein</fullName>
    </submittedName>
</protein>
<proteinExistence type="predicted"/>
<reference evidence="1 2" key="1">
    <citation type="journal article" date="2010" name="PLoS Biol.">
        <title>Multi-platform next-generation sequencing of the domestic turkey (Meleagris gallopavo): genome assembly and analysis.</title>
        <authorList>
            <person name="Dalloul R.A."/>
            <person name="Long J.A."/>
            <person name="Zimin A.V."/>
            <person name="Aslam L."/>
            <person name="Beal K."/>
            <person name="Blomberg L.A."/>
            <person name="Bouffard P."/>
            <person name="Burt D.W."/>
            <person name="Crasta O."/>
            <person name="Crooijmans R.P."/>
            <person name="Cooper K."/>
            <person name="Coulombe R.A."/>
            <person name="De S."/>
            <person name="Delany M.E."/>
            <person name="Dodgson J.B."/>
            <person name="Dong J.J."/>
            <person name="Evans C."/>
            <person name="Frederickson K.M."/>
            <person name="Flicek P."/>
            <person name="Florea L."/>
            <person name="Folkerts O."/>
            <person name="Groenen M.A."/>
            <person name="Harkins T.T."/>
            <person name="Herrero J."/>
            <person name="Hoffmann S."/>
            <person name="Megens H.J."/>
            <person name="Jiang A."/>
            <person name="de Jong P."/>
            <person name="Kaiser P."/>
            <person name="Kim H."/>
            <person name="Kim K.W."/>
            <person name="Kim S."/>
            <person name="Langenberger D."/>
            <person name="Lee M.K."/>
            <person name="Lee T."/>
            <person name="Mane S."/>
            <person name="Marcais G."/>
            <person name="Marz M."/>
            <person name="McElroy A.P."/>
            <person name="Modise T."/>
            <person name="Nefedov M."/>
            <person name="Notredame C."/>
            <person name="Paton I.R."/>
            <person name="Payne W.S."/>
            <person name="Pertea G."/>
            <person name="Prickett D."/>
            <person name="Puiu D."/>
            <person name="Qioa D."/>
            <person name="Raineri E."/>
            <person name="Ruffier M."/>
            <person name="Salzberg S.L."/>
            <person name="Schatz M.C."/>
            <person name="Scheuring C."/>
            <person name="Schmidt C.J."/>
            <person name="Schroeder S."/>
            <person name="Searle S.M."/>
            <person name="Smith E.J."/>
            <person name="Smith J."/>
            <person name="Sonstegard T.S."/>
            <person name="Stadler P.F."/>
            <person name="Tafer H."/>
            <person name="Tu Z.J."/>
            <person name="Van Tassell C.P."/>
            <person name="Vilella A.J."/>
            <person name="Williams K.P."/>
            <person name="Yorke J.A."/>
            <person name="Zhang L."/>
            <person name="Zhang H.B."/>
            <person name="Zhang X."/>
            <person name="Zhang Y."/>
            <person name="Reed K.M."/>
        </authorList>
    </citation>
    <scope>NUCLEOTIDE SEQUENCE [LARGE SCALE GENOMIC DNA]</scope>
</reference>
<keyword evidence="2" id="KW-1185">Reference proteome</keyword>
<reference evidence="1" key="2">
    <citation type="submission" date="2025-08" db="UniProtKB">
        <authorList>
            <consortium name="Ensembl"/>
        </authorList>
    </citation>
    <scope>IDENTIFICATION</scope>
</reference>
<evidence type="ECO:0000313" key="2">
    <source>
        <dbReference type="Proteomes" id="UP000001645"/>
    </source>
</evidence>
<dbReference type="InParanoid" id="A0A803XQF1"/>
<name>A0A803XQF1_MELGA</name>
<dbReference type="Proteomes" id="UP000001645">
    <property type="component" value="Chromosome 1"/>
</dbReference>
<organism evidence="1 2">
    <name type="scientific">Meleagris gallopavo</name>
    <name type="common">Wild turkey</name>
    <dbReference type="NCBI Taxonomy" id="9103"/>
    <lineage>
        <taxon>Eukaryota</taxon>
        <taxon>Metazoa</taxon>
        <taxon>Chordata</taxon>
        <taxon>Craniata</taxon>
        <taxon>Vertebrata</taxon>
        <taxon>Euteleostomi</taxon>
        <taxon>Archelosauria</taxon>
        <taxon>Archosauria</taxon>
        <taxon>Dinosauria</taxon>
        <taxon>Saurischia</taxon>
        <taxon>Theropoda</taxon>
        <taxon>Coelurosauria</taxon>
        <taxon>Aves</taxon>
        <taxon>Neognathae</taxon>
        <taxon>Galloanserae</taxon>
        <taxon>Galliformes</taxon>
        <taxon>Phasianidae</taxon>
        <taxon>Meleagridinae</taxon>
        <taxon>Meleagris</taxon>
    </lineage>
</organism>
<sequence>MSACSRNITDKLSSLKCSFPGVECVKADGAGDQDWVLGGKPVKCEALQDEKT</sequence>
<dbReference type="Ensembl" id="ENSMGAT00000034124.1">
    <property type="protein sequence ID" value="ENSMGAP00000021747.1"/>
    <property type="gene ID" value="ENSMGAG00000017658.1"/>
</dbReference>